<comment type="caution">
    <text evidence="8">The sequence shown here is derived from an EMBL/GenBank/DDBJ whole genome shotgun (WGS) entry which is preliminary data.</text>
</comment>
<protein>
    <recommendedName>
        <fullName evidence="6">alpha-1,2-Mannosidase</fullName>
        <ecNumber evidence="6">3.2.1.-</ecNumber>
    </recommendedName>
</protein>
<evidence type="ECO:0000256" key="5">
    <source>
        <dbReference type="PIRSR" id="PIRSR601382-1"/>
    </source>
</evidence>
<dbReference type="GO" id="GO:0004571">
    <property type="term" value="F:mannosyl-oligosaccharide 1,2-alpha-mannosidase activity"/>
    <property type="evidence" value="ECO:0007669"/>
    <property type="project" value="InterPro"/>
</dbReference>
<keyword evidence="4" id="KW-0325">Glycoprotein</keyword>
<evidence type="ECO:0000313" key="8">
    <source>
        <dbReference type="EMBL" id="KAK2718495.1"/>
    </source>
</evidence>
<evidence type="ECO:0000256" key="1">
    <source>
        <dbReference type="ARBA" id="ARBA00004240"/>
    </source>
</evidence>
<dbReference type="InterPro" id="IPR044674">
    <property type="entry name" value="EDEM1/2/3"/>
</dbReference>
<evidence type="ECO:0000313" key="9">
    <source>
        <dbReference type="Proteomes" id="UP001187531"/>
    </source>
</evidence>
<dbReference type="PRINTS" id="PR00747">
    <property type="entry name" value="GLYHDRLASE47"/>
</dbReference>
<dbReference type="GO" id="GO:0016020">
    <property type="term" value="C:membrane"/>
    <property type="evidence" value="ECO:0007669"/>
    <property type="project" value="InterPro"/>
</dbReference>
<keyword evidence="3" id="KW-0256">Endoplasmic reticulum</keyword>
<sequence>MSFDFLLPILLWIPSVAIPSHNEGKGTNLNSFSFSLTLIDSLDTLAIIGDFNGFEESLKLIINEVKFDHDIVVSVFETNIRVLGGLLSGHVLADYIKSRYGEITWYSNDLLTMALDIGNRLLPAFNTTTGIPHAKVNLRHGMQTITPEHSRETCTACAGTMILEFAALSRLSGDTVFEEKAHKAMDQLWTLRNRASDLVGTVLNVHSGEWVRRESGVGAGIDSYYEYCLKAYILLGEDRYNSRFDKHYRAVMKYVSQGPILLDVHMHRPNINSKNFMDSLQAFWPGLQVLKGDLQPAIETHEMLYHVMQKHNFLPEAFTTDFQVHWGQHPLRPEFVESTYFLYRATNDPYYLEVGAKVVESLKKYAKVDCGFAA</sequence>
<name>A0AA88HUW4_ARTSF</name>
<feature type="non-terminal residue" evidence="8">
    <location>
        <position position="1"/>
    </location>
</feature>
<dbReference type="GO" id="GO:0044322">
    <property type="term" value="C:endoplasmic reticulum quality control compartment"/>
    <property type="evidence" value="ECO:0007669"/>
    <property type="project" value="GOC"/>
</dbReference>
<keyword evidence="9" id="KW-1185">Reference proteome</keyword>
<evidence type="ECO:0000256" key="4">
    <source>
        <dbReference type="ARBA" id="ARBA00023180"/>
    </source>
</evidence>
<dbReference type="PANTHER" id="PTHR45679:SF2">
    <property type="entry name" value="ER DEGRADATION-ENHANCING ALPHA-MANNOSIDASE-LIKE PROTEIN 3"/>
    <property type="match status" value="1"/>
</dbReference>
<comment type="subcellular location">
    <subcellularLocation>
        <location evidence="1">Endoplasmic reticulum</location>
    </subcellularLocation>
</comment>
<accession>A0AA88HUW4</accession>
<dbReference type="InterPro" id="IPR012341">
    <property type="entry name" value="6hp_glycosidase-like_sf"/>
</dbReference>
<feature type="active site" evidence="5">
    <location>
        <position position="334"/>
    </location>
</feature>
<dbReference type="EMBL" id="JAVRJZ010000009">
    <property type="protein sequence ID" value="KAK2718495.1"/>
    <property type="molecule type" value="Genomic_DNA"/>
</dbReference>
<dbReference type="SUPFAM" id="SSF48225">
    <property type="entry name" value="Seven-hairpin glycosidases"/>
    <property type="match status" value="1"/>
</dbReference>
<evidence type="ECO:0000256" key="3">
    <source>
        <dbReference type="ARBA" id="ARBA00022824"/>
    </source>
</evidence>
<dbReference type="InterPro" id="IPR036026">
    <property type="entry name" value="Seven-hairpin_glycosidases"/>
</dbReference>
<evidence type="ECO:0000256" key="2">
    <source>
        <dbReference type="ARBA" id="ARBA00007658"/>
    </source>
</evidence>
<comment type="similarity">
    <text evidence="2 6">Belongs to the glycosyl hydrolase 47 family.</text>
</comment>
<gene>
    <name evidence="8" type="ORF">QYM36_005729</name>
</gene>
<feature type="active site" description="Proton donor" evidence="5">
    <location>
        <position position="77"/>
    </location>
</feature>
<dbReference type="GO" id="GO:1904380">
    <property type="term" value="P:endoplasmic reticulum mannose trimming"/>
    <property type="evidence" value="ECO:0007669"/>
    <property type="project" value="InterPro"/>
</dbReference>
<dbReference type="PANTHER" id="PTHR45679">
    <property type="entry name" value="ER DEGRADATION-ENHANCING ALPHA-MANNOSIDASE-LIKE PROTEIN 2"/>
    <property type="match status" value="1"/>
</dbReference>
<feature type="chain" id="PRO_5041705060" description="alpha-1,2-Mannosidase" evidence="7">
    <location>
        <begin position="18"/>
        <end position="374"/>
    </location>
</feature>
<feature type="active site" evidence="5">
    <location>
        <position position="222"/>
    </location>
</feature>
<reference evidence="8" key="1">
    <citation type="submission" date="2023-07" db="EMBL/GenBank/DDBJ databases">
        <title>Chromosome-level genome assembly of Artemia franciscana.</title>
        <authorList>
            <person name="Jo E."/>
        </authorList>
    </citation>
    <scope>NUCLEOTIDE SEQUENCE</scope>
    <source>
        <tissue evidence="8">Whole body</tissue>
    </source>
</reference>
<proteinExistence type="inferred from homology"/>
<keyword evidence="7" id="KW-0732">Signal</keyword>
<feature type="signal peptide" evidence="7">
    <location>
        <begin position="1"/>
        <end position="17"/>
    </location>
</feature>
<dbReference type="AlphaFoldDB" id="A0AA88HUW4"/>
<dbReference type="GO" id="GO:0005975">
    <property type="term" value="P:carbohydrate metabolic process"/>
    <property type="evidence" value="ECO:0007669"/>
    <property type="project" value="InterPro"/>
</dbReference>
<dbReference type="Pfam" id="PF01532">
    <property type="entry name" value="Glyco_hydro_47"/>
    <property type="match status" value="1"/>
</dbReference>
<feature type="active site" description="Proton donor" evidence="5">
    <location>
        <position position="316"/>
    </location>
</feature>
<evidence type="ECO:0000256" key="7">
    <source>
        <dbReference type="SAM" id="SignalP"/>
    </source>
</evidence>
<keyword evidence="6" id="KW-0326">Glycosidase</keyword>
<dbReference type="InterPro" id="IPR001382">
    <property type="entry name" value="Glyco_hydro_47"/>
</dbReference>
<dbReference type="Gene3D" id="1.50.10.10">
    <property type="match status" value="1"/>
</dbReference>
<keyword evidence="6" id="KW-0378">Hydrolase</keyword>
<organism evidence="8 9">
    <name type="scientific">Artemia franciscana</name>
    <name type="common">Brine shrimp</name>
    <name type="synonym">Artemia sanfranciscana</name>
    <dbReference type="NCBI Taxonomy" id="6661"/>
    <lineage>
        <taxon>Eukaryota</taxon>
        <taxon>Metazoa</taxon>
        <taxon>Ecdysozoa</taxon>
        <taxon>Arthropoda</taxon>
        <taxon>Crustacea</taxon>
        <taxon>Branchiopoda</taxon>
        <taxon>Anostraca</taxon>
        <taxon>Artemiidae</taxon>
        <taxon>Artemia</taxon>
    </lineage>
</organism>
<dbReference type="EC" id="3.2.1.-" evidence="6"/>
<dbReference type="Proteomes" id="UP001187531">
    <property type="component" value="Unassembled WGS sequence"/>
</dbReference>
<dbReference type="GO" id="GO:0005509">
    <property type="term" value="F:calcium ion binding"/>
    <property type="evidence" value="ECO:0007669"/>
    <property type="project" value="InterPro"/>
</dbReference>
<evidence type="ECO:0000256" key="6">
    <source>
        <dbReference type="RuleBase" id="RU361193"/>
    </source>
</evidence>